<dbReference type="InterPro" id="IPR007712">
    <property type="entry name" value="RelE/ParE_toxin"/>
</dbReference>
<keyword evidence="1" id="KW-1277">Toxin-antitoxin system</keyword>
<dbReference type="AlphaFoldDB" id="A0A388TIN2"/>
<reference evidence="2 3" key="1">
    <citation type="journal article" date="2019" name="ISME J.">
        <title>Genome analyses of uncultured TG2/ZB3 bacteria in 'Margulisbacteria' specifically attached to ectosymbiotic spirochetes of protists in the termite gut.</title>
        <authorList>
            <person name="Utami Y.D."/>
            <person name="Kuwahara H."/>
            <person name="Igai K."/>
            <person name="Murakami T."/>
            <person name="Sugaya K."/>
            <person name="Morikawa T."/>
            <person name="Nagura Y."/>
            <person name="Yuki M."/>
            <person name="Deevong P."/>
            <person name="Inoue T."/>
            <person name="Kihara K."/>
            <person name="Lo N."/>
            <person name="Yamada A."/>
            <person name="Ohkuma M."/>
            <person name="Hongoh Y."/>
        </authorList>
    </citation>
    <scope>NUCLEOTIDE SEQUENCE [LARGE SCALE GENOMIC DNA]</scope>
    <source>
        <strain evidence="2">NkOx7-02</strain>
    </source>
</reference>
<gene>
    <name evidence="2" type="primary">parE</name>
    <name evidence="2" type="ORF">NO2_1530</name>
</gene>
<proteinExistence type="predicted"/>
<comment type="caution">
    <text evidence="2">The sequence shown here is derived from an EMBL/GenBank/DDBJ whole genome shotgun (WGS) entry which is preliminary data.</text>
</comment>
<name>A0A388TIN2_9BACT</name>
<evidence type="ECO:0000313" key="3">
    <source>
        <dbReference type="Proteomes" id="UP000275925"/>
    </source>
</evidence>
<protein>
    <submittedName>
        <fullName evidence="2">Toxin ParE</fullName>
    </submittedName>
</protein>
<evidence type="ECO:0000256" key="1">
    <source>
        <dbReference type="ARBA" id="ARBA00022649"/>
    </source>
</evidence>
<keyword evidence="3" id="KW-1185">Reference proteome</keyword>
<sequence length="101" mass="11526">MPLNKPKILPAAHNDIQQIVDYLLSNSKQAAAAFSQALDRAQEQLALFPESAPVSKNVRLAGKKYRVLVLVYNYLLFYKIQKQTVIVYRILNGKRNYGEFV</sequence>
<organism evidence="2 3">
    <name type="scientific">Candidatus Termititenax persephonae</name>
    <dbReference type="NCBI Taxonomy" id="2218525"/>
    <lineage>
        <taxon>Bacteria</taxon>
        <taxon>Bacillati</taxon>
        <taxon>Candidatus Margulisiibacteriota</taxon>
        <taxon>Candidatus Termititenacia</taxon>
        <taxon>Candidatus Termititenacales</taxon>
        <taxon>Candidatus Termititenacaceae</taxon>
        <taxon>Candidatus Termititenax</taxon>
    </lineage>
</organism>
<dbReference type="InterPro" id="IPR035093">
    <property type="entry name" value="RelE/ParE_toxin_dom_sf"/>
</dbReference>
<evidence type="ECO:0000313" key="2">
    <source>
        <dbReference type="EMBL" id="GBR77082.1"/>
    </source>
</evidence>
<dbReference type="Gene3D" id="3.30.2310.20">
    <property type="entry name" value="RelE-like"/>
    <property type="match status" value="1"/>
</dbReference>
<dbReference type="EMBL" id="BGZO01000100">
    <property type="protein sequence ID" value="GBR77082.1"/>
    <property type="molecule type" value="Genomic_DNA"/>
</dbReference>
<dbReference type="Pfam" id="PF05016">
    <property type="entry name" value="ParE_toxin"/>
    <property type="match status" value="1"/>
</dbReference>
<accession>A0A388TIN2</accession>
<dbReference type="Proteomes" id="UP000275925">
    <property type="component" value="Unassembled WGS sequence"/>
</dbReference>